<dbReference type="GO" id="GO:0005743">
    <property type="term" value="C:mitochondrial inner membrane"/>
    <property type="evidence" value="ECO:0007669"/>
    <property type="project" value="UniProtKB-SubCell"/>
</dbReference>
<accession>A0A443SKA8</accession>
<feature type="transmembrane region" description="Helical" evidence="10">
    <location>
        <begin position="24"/>
        <end position="46"/>
    </location>
</feature>
<keyword evidence="5" id="KW-0999">Mitochondrion inner membrane</keyword>
<dbReference type="OrthoDB" id="2378895at2759"/>
<comment type="caution">
    <text evidence="11">The sequence shown here is derived from an EMBL/GenBank/DDBJ whole genome shotgun (WGS) entry which is preliminary data.</text>
</comment>
<reference evidence="11 12" key="1">
    <citation type="journal article" date="2018" name="Gigascience">
        <title>Genomes of trombidid mites reveal novel predicted allergens and laterally-transferred genes associated with secondary metabolism.</title>
        <authorList>
            <person name="Dong X."/>
            <person name="Chaisiri K."/>
            <person name="Xia D."/>
            <person name="Armstrong S.D."/>
            <person name="Fang Y."/>
            <person name="Donnelly M.J."/>
            <person name="Kadowaki T."/>
            <person name="McGarry J.W."/>
            <person name="Darby A.C."/>
            <person name="Makepeace B.L."/>
        </authorList>
    </citation>
    <scope>NUCLEOTIDE SEQUENCE [LARGE SCALE GENOMIC DNA]</scope>
    <source>
        <strain evidence="11">UoL-UT</strain>
    </source>
</reference>
<gene>
    <name evidence="11" type="ORF">B4U80_03027</name>
</gene>
<comment type="similarity">
    <text evidence="2">Belongs to the TMEM242 family.</text>
</comment>
<keyword evidence="6 10" id="KW-1133">Transmembrane helix</keyword>
<evidence type="ECO:0000256" key="7">
    <source>
        <dbReference type="ARBA" id="ARBA00023128"/>
    </source>
</evidence>
<dbReference type="Proteomes" id="UP000288716">
    <property type="component" value="Unassembled WGS sequence"/>
</dbReference>
<evidence type="ECO:0000256" key="2">
    <source>
        <dbReference type="ARBA" id="ARBA00007570"/>
    </source>
</evidence>
<comment type="function">
    <text evidence="9">Scaffold protein that participates in the c-ring assembly of mitochondrial ATP synthase (F(1)F(0) ATP synthase or complex V) by facilitating the membrane insertion and oligomer formation of the subunit c/ATP5MC3. Participates in the incorporation of the c-ring into vestigial complexes. Additionally influences the incorporation of subunits MT-ATP6, MT-ATP8, ATP5MJ, and ATP5MK in the ATP synthase.</text>
</comment>
<keyword evidence="12" id="KW-1185">Reference proteome</keyword>
<name>A0A443SKA8_9ACAR</name>
<feature type="transmembrane region" description="Helical" evidence="10">
    <location>
        <begin position="76"/>
        <end position="96"/>
    </location>
</feature>
<dbReference type="PANTHER" id="PTHR13141">
    <property type="entry name" value="TRANSMEMBRANE PROTEIN 242"/>
    <property type="match status" value="1"/>
</dbReference>
<keyword evidence="7" id="KW-0496">Mitochondrion</keyword>
<evidence type="ECO:0000256" key="3">
    <source>
        <dbReference type="ARBA" id="ARBA00013934"/>
    </source>
</evidence>
<sequence length="146" mass="15999">MDSDTQCEHKNNSSGKIVTRIPEIAFLTTVAAMSAMFGFGLTLAMAKKRDTHFFSKGLNVLPNKVPESGATLAMKALGIGTLYAVSGFGLFSFIVWKSLGVKNLEEFRQKVGLMLPQIPKGENSGKSDFKSLRELIDYICNDSTQR</sequence>
<evidence type="ECO:0000256" key="6">
    <source>
        <dbReference type="ARBA" id="ARBA00022989"/>
    </source>
</evidence>
<comment type="subcellular location">
    <subcellularLocation>
        <location evidence="1">Mitochondrion inner membrane</location>
        <topology evidence="1">Multi-pass membrane protein</topology>
    </subcellularLocation>
</comment>
<proteinExistence type="inferred from homology"/>
<evidence type="ECO:0000256" key="5">
    <source>
        <dbReference type="ARBA" id="ARBA00022792"/>
    </source>
</evidence>
<evidence type="ECO:0000313" key="12">
    <source>
        <dbReference type="Proteomes" id="UP000288716"/>
    </source>
</evidence>
<evidence type="ECO:0000256" key="10">
    <source>
        <dbReference type="SAM" id="Phobius"/>
    </source>
</evidence>
<evidence type="ECO:0000256" key="8">
    <source>
        <dbReference type="ARBA" id="ARBA00023136"/>
    </source>
</evidence>
<evidence type="ECO:0000256" key="1">
    <source>
        <dbReference type="ARBA" id="ARBA00004448"/>
    </source>
</evidence>
<dbReference type="EMBL" id="NCKV01001686">
    <property type="protein sequence ID" value="RWS27915.1"/>
    <property type="molecule type" value="Genomic_DNA"/>
</dbReference>
<evidence type="ECO:0000256" key="4">
    <source>
        <dbReference type="ARBA" id="ARBA00022692"/>
    </source>
</evidence>
<protein>
    <recommendedName>
        <fullName evidence="3">Transmembrane protein 242</fullName>
    </recommendedName>
</protein>
<dbReference type="PANTHER" id="PTHR13141:SF4">
    <property type="entry name" value="TRANSMEMBRANE PROTEIN 242"/>
    <property type="match status" value="1"/>
</dbReference>
<dbReference type="Pfam" id="PF07096">
    <property type="entry name" value="DUF1358"/>
    <property type="match status" value="1"/>
</dbReference>
<organism evidence="11 12">
    <name type="scientific">Leptotrombidium deliense</name>
    <dbReference type="NCBI Taxonomy" id="299467"/>
    <lineage>
        <taxon>Eukaryota</taxon>
        <taxon>Metazoa</taxon>
        <taxon>Ecdysozoa</taxon>
        <taxon>Arthropoda</taxon>
        <taxon>Chelicerata</taxon>
        <taxon>Arachnida</taxon>
        <taxon>Acari</taxon>
        <taxon>Acariformes</taxon>
        <taxon>Trombidiformes</taxon>
        <taxon>Prostigmata</taxon>
        <taxon>Anystina</taxon>
        <taxon>Parasitengona</taxon>
        <taxon>Trombiculoidea</taxon>
        <taxon>Trombiculidae</taxon>
        <taxon>Leptotrombidium</taxon>
    </lineage>
</organism>
<dbReference type="InterPro" id="IPR009792">
    <property type="entry name" value="TMEM242"/>
</dbReference>
<keyword evidence="8 10" id="KW-0472">Membrane</keyword>
<dbReference type="AlphaFoldDB" id="A0A443SKA8"/>
<evidence type="ECO:0000256" key="9">
    <source>
        <dbReference type="ARBA" id="ARBA00045905"/>
    </source>
</evidence>
<keyword evidence="4 10" id="KW-0812">Transmembrane</keyword>
<dbReference type="STRING" id="299467.A0A443SKA8"/>
<dbReference type="VEuPathDB" id="VectorBase:LDEU004125"/>
<evidence type="ECO:0000313" key="11">
    <source>
        <dbReference type="EMBL" id="RWS27915.1"/>
    </source>
</evidence>